<dbReference type="OrthoDB" id="10250117at2759"/>
<feature type="domain" description="Aminotransferase class V" evidence="12">
    <location>
        <begin position="4"/>
        <end position="305"/>
    </location>
</feature>
<evidence type="ECO:0000313" key="15">
    <source>
        <dbReference type="Proteomes" id="UP000014760"/>
    </source>
</evidence>
<evidence type="ECO:0000256" key="1">
    <source>
        <dbReference type="ARBA" id="ARBA00001933"/>
    </source>
</evidence>
<keyword evidence="15" id="KW-1185">Reference proteome</keyword>
<dbReference type="GO" id="GO:0016740">
    <property type="term" value="F:transferase activity"/>
    <property type="evidence" value="ECO:0007669"/>
    <property type="project" value="UniProtKB-KW"/>
</dbReference>
<evidence type="ECO:0000256" key="3">
    <source>
        <dbReference type="ARBA" id="ARBA00009236"/>
    </source>
</evidence>
<dbReference type="Gene3D" id="1.10.260.50">
    <property type="match status" value="1"/>
</dbReference>
<evidence type="ECO:0000256" key="7">
    <source>
        <dbReference type="ARBA" id="ARBA00022898"/>
    </source>
</evidence>
<dbReference type="InterPro" id="IPR015422">
    <property type="entry name" value="PyrdxlP-dep_Trfase_small"/>
</dbReference>
<accession>R7TW95</accession>
<comment type="similarity">
    <text evidence="3">Belongs to the class-V pyridoxal-phosphate-dependent aminotransferase family.</text>
</comment>
<dbReference type="GO" id="GO:0005829">
    <property type="term" value="C:cytosol"/>
    <property type="evidence" value="ECO:0007669"/>
    <property type="project" value="UniProtKB-SubCell"/>
</dbReference>
<dbReference type="PANTHER" id="PTHR11601:SF62">
    <property type="entry name" value="SELENOCYSTEINE LYASE"/>
    <property type="match status" value="1"/>
</dbReference>
<keyword evidence="8" id="KW-0456">Lyase</keyword>
<dbReference type="EMBL" id="AMQN01027202">
    <property type="status" value="NOT_ANNOTATED_CDS"/>
    <property type="molecule type" value="Genomic_DNA"/>
</dbReference>
<evidence type="ECO:0000256" key="2">
    <source>
        <dbReference type="ARBA" id="ARBA00004514"/>
    </source>
</evidence>
<dbReference type="FunFam" id="3.40.640.10:FF:000083">
    <property type="entry name" value="Selenocysteine lyase"/>
    <property type="match status" value="1"/>
</dbReference>
<keyword evidence="5" id="KW-0963">Cytoplasm</keyword>
<reference evidence="15" key="1">
    <citation type="submission" date="2012-12" db="EMBL/GenBank/DDBJ databases">
        <authorList>
            <person name="Hellsten U."/>
            <person name="Grimwood J."/>
            <person name="Chapman J.A."/>
            <person name="Shapiro H."/>
            <person name="Aerts A."/>
            <person name="Otillar R.P."/>
            <person name="Terry A.Y."/>
            <person name="Boore J.L."/>
            <person name="Simakov O."/>
            <person name="Marletaz F."/>
            <person name="Cho S.-J."/>
            <person name="Edsinger-Gonzales E."/>
            <person name="Havlak P."/>
            <person name="Kuo D.-H."/>
            <person name="Larsson T."/>
            <person name="Lv J."/>
            <person name="Arendt D."/>
            <person name="Savage R."/>
            <person name="Osoegawa K."/>
            <person name="de Jong P."/>
            <person name="Lindberg D.R."/>
            <person name="Seaver E.C."/>
            <person name="Weisblat D.A."/>
            <person name="Putnam N.H."/>
            <person name="Grigoriev I.V."/>
            <person name="Rokhsar D.S."/>
        </authorList>
    </citation>
    <scope>NUCLEOTIDE SEQUENCE</scope>
    <source>
        <strain evidence="15">I ESC-2004</strain>
    </source>
</reference>
<proteinExistence type="inferred from homology"/>
<dbReference type="GO" id="GO:0009000">
    <property type="term" value="F:selenocysteine lyase activity"/>
    <property type="evidence" value="ECO:0007669"/>
    <property type="project" value="UniProtKB-EC"/>
</dbReference>
<evidence type="ECO:0000256" key="10">
    <source>
        <dbReference type="ARBA" id="ARBA00039054"/>
    </source>
</evidence>
<evidence type="ECO:0000256" key="9">
    <source>
        <dbReference type="ARBA" id="ARBA00037407"/>
    </source>
</evidence>
<reference evidence="13 15" key="2">
    <citation type="journal article" date="2013" name="Nature">
        <title>Insights into bilaterian evolution from three spiralian genomes.</title>
        <authorList>
            <person name="Simakov O."/>
            <person name="Marletaz F."/>
            <person name="Cho S.J."/>
            <person name="Edsinger-Gonzales E."/>
            <person name="Havlak P."/>
            <person name="Hellsten U."/>
            <person name="Kuo D.H."/>
            <person name="Larsson T."/>
            <person name="Lv J."/>
            <person name="Arendt D."/>
            <person name="Savage R."/>
            <person name="Osoegawa K."/>
            <person name="de Jong P."/>
            <person name="Grimwood J."/>
            <person name="Chapman J.A."/>
            <person name="Shapiro H."/>
            <person name="Aerts A."/>
            <person name="Otillar R.P."/>
            <person name="Terry A.Y."/>
            <person name="Boore J.L."/>
            <person name="Grigoriev I.V."/>
            <person name="Lindberg D.R."/>
            <person name="Seaver E.C."/>
            <person name="Weisblat D.A."/>
            <person name="Putnam N.H."/>
            <person name="Rokhsar D.S."/>
        </authorList>
    </citation>
    <scope>NUCLEOTIDE SEQUENCE</scope>
    <source>
        <strain evidence="13 15">I ESC-2004</strain>
    </source>
</reference>
<comment type="function">
    <text evidence="9">Catalyzes the decomposition of L-selenocysteine to L-alanine and elemental selenium.</text>
</comment>
<dbReference type="PANTHER" id="PTHR11601">
    <property type="entry name" value="CYSTEINE DESULFURYLASE FAMILY MEMBER"/>
    <property type="match status" value="1"/>
</dbReference>
<sequence>MVLQTALKSFQRSSDELPHIITSNLEHDSVRIVLEKFVQDGLAEVTFVPASLTSGRVEVDTVTAAVKPNTCLVSIMMANNETGVIQPIEDISRAVKALNHGPRQILMHTDAAQCIGKIPVRVPDLAVDYLTVVGHKFYGPRIGALYVRKPGSKTPLLPIFYGGGQERNFRSGTENTPMIAGLGMAAHLVCENLPRYQNMMKESRDQMEYMLRKLVTNSSNPGLGISINGKYASSQRLPNTLNFAFVGANSAKTLGRSVLEKVSDLQAGVGAACHSGSGVRASPVLLASGVPEEAARNAIRLSFGREEISVKDIQSIAERLCNAAESLQQVSE</sequence>
<evidence type="ECO:0000313" key="14">
    <source>
        <dbReference type="EnsemblMetazoa" id="CapteP162035"/>
    </source>
</evidence>
<dbReference type="STRING" id="283909.R7TW95"/>
<dbReference type="EMBL" id="KB308179">
    <property type="protein sequence ID" value="ELT98188.1"/>
    <property type="molecule type" value="Genomic_DNA"/>
</dbReference>
<comment type="subunit">
    <text evidence="4">Homodimer.</text>
</comment>
<dbReference type="Proteomes" id="UP000014760">
    <property type="component" value="Unassembled WGS sequence"/>
</dbReference>
<evidence type="ECO:0000256" key="4">
    <source>
        <dbReference type="ARBA" id="ARBA00011738"/>
    </source>
</evidence>
<dbReference type="InterPro" id="IPR015424">
    <property type="entry name" value="PyrdxlP-dep_Trfase"/>
</dbReference>
<comment type="subcellular location">
    <subcellularLocation>
        <location evidence="2">Cytoplasm</location>
        <location evidence="2">Cytosol</location>
    </subcellularLocation>
</comment>
<dbReference type="AlphaFoldDB" id="R7TW95"/>
<name>R7TW95_CAPTE</name>
<evidence type="ECO:0000256" key="5">
    <source>
        <dbReference type="ARBA" id="ARBA00022490"/>
    </source>
</evidence>
<keyword evidence="7" id="KW-0663">Pyridoxal phosphate</keyword>
<dbReference type="PIRSF" id="PIRSF005572">
    <property type="entry name" value="NifS"/>
    <property type="match status" value="1"/>
</dbReference>
<dbReference type="FunFam" id="3.90.1150.10:FF:000065">
    <property type="entry name" value="Selenocysteine lyase"/>
    <property type="match status" value="1"/>
</dbReference>
<dbReference type="Gene3D" id="3.90.1150.10">
    <property type="entry name" value="Aspartate Aminotransferase, domain 1"/>
    <property type="match status" value="1"/>
</dbReference>
<dbReference type="OMA" id="TGHIFDV"/>
<organism evidence="13">
    <name type="scientific">Capitella teleta</name>
    <name type="common">Polychaete worm</name>
    <dbReference type="NCBI Taxonomy" id="283909"/>
    <lineage>
        <taxon>Eukaryota</taxon>
        <taxon>Metazoa</taxon>
        <taxon>Spiralia</taxon>
        <taxon>Lophotrochozoa</taxon>
        <taxon>Annelida</taxon>
        <taxon>Polychaeta</taxon>
        <taxon>Sedentaria</taxon>
        <taxon>Scolecida</taxon>
        <taxon>Capitellidae</taxon>
        <taxon>Capitella</taxon>
    </lineage>
</organism>
<evidence type="ECO:0000256" key="11">
    <source>
        <dbReference type="ARBA" id="ARBA00040554"/>
    </source>
</evidence>
<dbReference type="SUPFAM" id="SSF53383">
    <property type="entry name" value="PLP-dependent transferases"/>
    <property type="match status" value="1"/>
</dbReference>
<dbReference type="InterPro" id="IPR015421">
    <property type="entry name" value="PyrdxlP-dep_Trfase_major"/>
</dbReference>
<dbReference type="InterPro" id="IPR000192">
    <property type="entry name" value="Aminotrans_V_dom"/>
</dbReference>
<dbReference type="Gene3D" id="3.40.640.10">
    <property type="entry name" value="Type I PLP-dependent aspartate aminotransferase-like (Major domain)"/>
    <property type="match status" value="1"/>
</dbReference>
<reference evidence="14" key="3">
    <citation type="submission" date="2015-06" db="UniProtKB">
        <authorList>
            <consortium name="EnsemblMetazoa"/>
        </authorList>
    </citation>
    <scope>IDENTIFICATION</scope>
</reference>
<evidence type="ECO:0000313" key="13">
    <source>
        <dbReference type="EMBL" id="ELT98188.1"/>
    </source>
</evidence>
<evidence type="ECO:0000256" key="6">
    <source>
        <dbReference type="ARBA" id="ARBA00022679"/>
    </source>
</evidence>
<evidence type="ECO:0000256" key="8">
    <source>
        <dbReference type="ARBA" id="ARBA00023239"/>
    </source>
</evidence>
<dbReference type="Pfam" id="PF00266">
    <property type="entry name" value="Aminotran_5"/>
    <property type="match status" value="1"/>
</dbReference>
<dbReference type="EnsemblMetazoa" id="CapteT162035">
    <property type="protein sequence ID" value="CapteP162035"/>
    <property type="gene ID" value="CapteG162035"/>
</dbReference>
<protein>
    <recommendedName>
        <fullName evidence="11">Selenocysteine lyase</fullName>
        <ecNumber evidence="10">4.4.1.16</ecNumber>
    </recommendedName>
</protein>
<evidence type="ECO:0000259" key="12">
    <source>
        <dbReference type="Pfam" id="PF00266"/>
    </source>
</evidence>
<comment type="cofactor">
    <cofactor evidence="1">
        <name>pyridoxal 5'-phosphate</name>
        <dbReference type="ChEBI" id="CHEBI:597326"/>
    </cofactor>
</comment>
<dbReference type="HOGENOM" id="CLU_003433_0_0_1"/>
<gene>
    <name evidence="13" type="ORF">CAPTEDRAFT_162035</name>
</gene>
<dbReference type="EC" id="4.4.1.16" evidence="10"/>
<keyword evidence="6" id="KW-0808">Transferase</keyword>
<dbReference type="InterPro" id="IPR016454">
    <property type="entry name" value="Cysteine_dSase"/>
</dbReference>